<dbReference type="EMBL" id="LAZR01038565">
    <property type="protein sequence ID" value="KKL19221.1"/>
    <property type="molecule type" value="Genomic_DNA"/>
</dbReference>
<sequence>NNGILGLLGAVSTTDFDATVLYEHL</sequence>
<accession>A0A0F9DNG8</accession>
<protein>
    <submittedName>
        <fullName evidence="1">Uncharacterized protein</fullName>
    </submittedName>
</protein>
<gene>
    <name evidence="1" type="ORF">LCGC14_2467640</name>
</gene>
<organism evidence="1">
    <name type="scientific">marine sediment metagenome</name>
    <dbReference type="NCBI Taxonomy" id="412755"/>
    <lineage>
        <taxon>unclassified sequences</taxon>
        <taxon>metagenomes</taxon>
        <taxon>ecological metagenomes</taxon>
    </lineage>
</organism>
<reference evidence="1" key="1">
    <citation type="journal article" date="2015" name="Nature">
        <title>Complex archaea that bridge the gap between prokaryotes and eukaryotes.</title>
        <authorList>
            <person name="Spang A."/>
            <person name="Saw J.H."/>
            <person name="Jorgensen S.L."/>
            <person name="Zaremba-Niedzwiedzka K."/>
            <person name="Martijn J."/>
            <person name="Lind A.E."/>
            <person name="van Eijk R."/>
            <person name="Schleper C."/>
            <person name="Guy L."/>
            <person name="Ettema T.J."/>
        </authorList>
    </citation>
    <scope>NUCLEOTIDE SEQUENCE</scope>
</reference>
<evidence type="ECO:0000313" key="1">
    <source>
        <dbReference type="EMBL" id="KKL19221.1"/>
    </source>
</evidence>
<proteinExistence type="predicted"/>
<name>A0A0F9DNG8_9ZZZZ</name>
<feature type="non-terminal residue" evidence="1">
    <location>
        <position position="1"/>
    </location>
</feature>
<comment type="caution">
    <text evidence="1">The sequence shown here is derived from an EMBL/GenBank/DDBJ whole genome shotgun (WGS) entry which is preliminary data.</text>
</comment>
<dbReference type="AlphaFoldDB" id="A0A0F9DNG8"/>